<organism evidence="1 2">
    <name type="scientific">Lindgomyces ingoldianus</name>
    <dbReference type="NCBI Taxonomy" id="673940"/>
    <lineage>
        <taxon>Eukaryota</taxon>
        <taxon>Fungi</taxon>
        <taxon>Dikarya</taxon>
        <taxon>Ascomycota</taxon>
        <taxon>Pezizomycotina</taxon>
        <taxon>Dothideomycetes</taxon>
        <taxon>Pleosporomycetidae</taxon>
        <taxon>Pleosporales</taxon>
        <taxon>Lindgomycetaceae</taxon>
        <taxon>Lindgomyces</taxon>
    </lineage>
</organism>
<name>A0ACB6QZJ2_9PLEO</name>
<dbReference type="EMBL" id="MU003503">
    <property type="protein sequence ID" value="KAF2472260.1"/>
    <property type="molecule type" value="Genomic_DNA"/>
</dbReference>
<comment type="caution">
    <text evidence="1">The sequence shown here is derived from an EMBL/GenBank/DDBJ whole genome shotgun (WGS) entry which is preliminary data.</text>
</comment>
<dbReference type="Proteomes" id="UP000799755">
    <property type="component" value="Unassembled WGS sequence"/>
</dbReference>
<sequence length="106" mass="12409">MTLHKTPLILLPYWAWAFKEWCLACREGLPHAIRADVELWLGINERNWLSGRLIYRPWRSELVMRLIAWRREGMVPQLLDITRSESLKATGDLVQPIIVITEILGC</sequence>
<reference evidence="1" key="1">
    <citation type="journal article" date="2020" name="Stud. Mycol.">
        <title>101 Dothideomycetes genomes: a test case for predicting lifestyles and emergence of pathogens.</title>
        <authorList>
            <person name="Haridas S."/>
            <person name="Albert R."/>
            <person name="Binder M."/>
            <person name="Bloem J."/>
            <person name="Labutti K."/>
            <person name="Salamov A."/>
            <person name="Andreopoulos B."/>
            <person name="Baker S."/>
            <person name="Barry K."/>
            <person name="Bills G."/>
            <person name="Bluhm B."/>
            <person name="Cannon C."/>
            <person name="Castanera R."/>
            <person name="Culley D."/>
            <person name="Daum C."/>
            <person name="Ezra D."/>
            <person name="Gonzalez J."/>
            <person name="Henrissat B."/>
            <person name="Kuo A."/>
            <person name="Liang C."/>
            <person name="Lipzen A."/>
            <person name="Lutzoni F."/>
            <person name="Magnuson J."/>
            <person name="Mondo S."/>
            <person name="Nolan M."/>
            <person name="Ohm R."/>
            <person name="Pangilinan J."/>
            <person name="Park H.-J."/>
            <person name="Ramirez L."/>
            <person name="Alfaro M."/>
            <person name="Sun H."/>
            <person name="Tritt A."/>
            <person name="Yoshinaga Y."/>
            <person name="Zwiers L.-H."/>
            <person name="Turgeon B."/>
            <person name="Goodwin S."/>
            <person name="Spatafora J."/>
            <person name="Crous P."/>
            <person name="Grigoriev I."/>
        </authorList>
    </citation>
    <scope>NUCLEOTIDE SEQUENCE</scope>
    <source>
        <strain evidence="1">ATCC 200398</strain>
    </source>
</reference>
<gene>
    <name evidence="1" type="ORF">BDR25DRAFT_353960</name>
</gene>
<evidence type="ECO:0000313" key="1">
    <source>
        <dbReference type="EMBL" id="KAF2472260.1"/>
    </source>
</evidence>
<accession>A0ACB6QZJ2</accession>
<evidence type="ECO:0000313" key="2">
    <source>
        <dbReference type="Proteomes" id="UP000799755"/>
    </source>
</evidence>
<keyword evidence="2" id="KW-1185">Reference proteome</keyword>
<proteinExistence type="predicted"/>
<protein>
    <submittedName>
        <fullName evidence="1">Uncharacterized protein</fullName>
    </submittedName>
</protein>